<keyword evidence="3" id="KW-0175">Coiled coil</keyword>
<keyword evidence="5" id="KW-0732">Signal</keyword>
<proteinExistence type="predicted"/>
<dbReference type="InterPro" id="IPR043128">
    <property type="entry name" value="Rev_trsase/Diguanyl_cyclase"/>
</dbReference>
<evidence type="ECO:0000256" key="4">
    <source>
        <dbReference type="SAM" id="Phobius"/>
    </source>
</evidence>
<dbReference type="InterPro" id="IPR000160">
    <property type="entry name" value="GGDEF_dom"/>
</dbReference>
<feature type="chain" id="PRO_5020997462" description="diguanylate cyclase" evidence="5">
    <location>
        <begin position="21"/>
        <end position="584"/>
    </location>
</feature>
<dbReference type="InterPro" id="IPR011990">
    <property type="entry name" value="TPR-like_helical_dom_sf"/>
</dbReference>
<evidence type="ECO:0000313" key="8">
    <source>
        <dbReference type="Proteomes" id="UP000305674"/>
    </source>
</evidence>
<evidence type="ECO:0000256" key="1">
    <source>
        <dbReference type="ARBA" id="ARBA00012528"/>
    </source>
</evidence>
<dbReference type="PROSITE" id="PS50887">
    <property type="entry name" value="GGDEF"/>
    <property type="match status" value="1"/>
</dbReference>
<keyword evidence="4" id="KW-0472">Membrane</keyword>
<gene>
    <name evidence="7" type="ORF">FCL40_12170</name>
</gene>
<evidence type="ECO:0000256" key="2">
    <source>
        <dbReference type="ARBA" id="ARBA00034247"/>
    </source>
</evidence>
<reference evidence="7 8" key="1">
    <citation type="submission" date="2019-04" db="EMBL/GenBank/DDBJ databases">
        <authorList>
            <person name="Hwang J.C."/>
        </authorList>
    </citation>
    <scope>NUCLEOTIDE SEQUENCE [LARGE SCALE GENOMIC DNA]</scope>
    <source>
        <strain evidence="7 8">IMCC35001</strain>
    </source>
</reference>
<dbReference type="Pfam" id="PF00990">
    <property type="entry name" value="GGDEF"/>
    <property type="match status" value="1"/>
</dbReference>
<dbReference type="GO" id="GO:0005886">
    <property type="term" value="C:plasma membrane"/>
    <property type="evidence" value="ECO:0007669"/>
    <property type="project" value="TreeGrafter"/>
</dbReference>
<dbReference type="EMBL" id="SWCI01000007">
    <property type="protein sequence ID" value="TKB48460.1"/>
    <property type="molecule type" value="Genomic_DNA"/>
</dbReference>
<comment type="caution">
    <text evidence="7">The sequence shown here is derived from an EMBL/GenBank/DDBJ whole genome shotgun (WGS) entry which is preliminary data.</text>
</comment>
<comment type="catalytic activity">
    <reaction evidence="2">
        <text>2 GTP = 3',3'-c-di-GMP + 2 diphosphate</text>
        <dbReference type="Rhea" id="RHEA:24898"/>
        <dbReference type="ChEBI" id="CHEBI:33019"/>
        <dbReference type="ChEBI" id="CHEBI:37565"/>
        <dbReference type="ChEBI" id="CHEBI:58805"/>
        <dbReference type="EC" id="2.7.7.65"/>
    </reaction>
</comment>
<dbReference type="InterPro" id="IPR050469">
    <property type="entry name" value="Diguanylate_Cyclase"/>
</dbReference>
<keyword evidence="8" id="KW-1185">Reference proteome</keyword>
<keyword evidence="4" id="KW-1133">Transmembrane helix</keyword>
<dbReference type="Gene3D" id="3.30.70.270">
    <property type="match status" value="1"/>
</dbReference>
<accession>A0A4U1BEP3</accession>
<dbReference type="InterPro" id="IPR029787">
    <property type="entry name" value="Nucleotide_cyclase"/>
</dbReference>
<keyword evidence="4" id="KW-0812">Transmembrane</keyword>
<feature type="transmembrane region" description="Helical" evidence="4">
    <location>
        <begin position="389"/>
        <end position="407"/>
    </location>
</feature>
<dbReference type="PANTHER" id="PTHR45138:SF9">
    <property type="entry name" value="DIGUANYLATE CYCLASE DGCM-RELATED"/>
    <property type="match status" value="1"/>
</dbReference>
<dbReference type="RefSeq" id="WP_136853571.1">
    <property type="nucleotide sequence ID" value="NZ_SWCI01000007.1"/>
</dbReference>
<dbReference type="NCBIfam" id="TIGR00254">
    <property type="entry name" value="GGDEF"/>
    <property type="match status" value="1"/>
</dbReference>
<dbReference type="CDD" id="cd01949">
    <property type="entry name" value="GGDEF"/>
    <property type="match status" value="1"/>
</dbReference>
<dbReference type="SUPFAM" id="SSF48452">
    <property type="entry name" value="TPR-like"/>
    <property type="match status" value="2"/>
</dbReference>
<dbReference type="SMART" id="SM00267">
    <property type="entry name" value="GGDEF"/>
    <property type="match status" value="1"/>
</dbReference>
<dbReference type="SUPFAM" id="SSF55073">
    <property type="entry name" value="Nucleotide cyclase"/>
    <property type="match status" value="1"/>
</dbReference>
<name>A0A4U1BEP3_9GAMM</name>
<evidence type="ECO:0000259" key="6">
    <source>
        <dbReference type="PROSITE" id="PS50887"/>
    </source>
</evidence>
<evidence type="ECO:0000256" key="5">
    <source>
        <dbReference type="SAM" id="SignalP"/>
    </source>
</evidence>
<dbReference type="OrthoDB" id="6395047at2"/>
<dbReference type="GO" id="GO:0052621">
    <property type="term" value="F:diguanylate cyclase activity"/>
    <property type="evidence" value="ECO:0007669"/>
    <property type="project" value="UniProtKB-EC"/>
</dbReference>
<dbReference type="Proteomes" id="UP000305674">
    <property type="component" value="Unassembled WGS sequence"/>
</dbReference>
<feature type="coiled-coil region" evidence="3">
    <location>
        <begin position="350"/>
        <end position="388"/>
    </location>
</feature>
<organism evidence="7 8">
    <name type="scientific">Ferrimonas sediminicola</name>
    <dbReference type="NCBI Taxonomy" id="2569538"/>
    <lineage>
        <taxon>Bacteria</taxon>
        <taxon>Pseudomonadati</taxon>
        <taxon>Pseudomonadota</taxon>
        <taxon>Gammaproteobacteria</taxon>
        <taxon>Alteromonadales</taxon>
        <taxon>Ferrimonadaceae</taxon>
        <taxon>Ferrimonas</taxon>
    </lineage>
</organism>
<dbReference type="PANTHER" id="PTHR45138">
    <property type="entry name" value="REGULATORY COMPONENTS OF SENSORY TRANSDUCTION SYSTEM"/>
    <property type="match status" value="1"/>
</dbReference>
<dbReference type="GO" id="GO:1902201">
    <property type="term" value="P:negative regulation of bacterial-type flagellum-dependent cell motility"/>
    <property type="evidence" value="ECO:0007669"/>
    <property type="project" value="TreeGrafter"/>
</dbReference>
<dbReference type="Gene3D" id="1.25.40.10">
    <property type="entry name" value="Tetratricopeptide repeat domain"/>
    <property type="match status" value="1"/>
</dbReference>
<feature type="domain" description="GGDEF" evidence="6">
    <location>
        <begin position="451"/>
        <end position="583"/>
    </location>
</feature>
<dbReference type="GO" id="GO:0043709">
    <property type="term" value="P:cell adhesion involved in single-species biofilm formation"/>
    <property type="evidence" value="ECO:0007669"/>
    <property type="project" value="TreeGrafter"/>
</dbReference>
<protein>
    <recommendedName>
        <fullName evidence="1">diguanylate cyclase</fullName>
        <ecNumber evidence="1">2.7.7.65</ecNumber>
    </recommendedName>
</protein>
<evidence type="ECO:0000313" key="7">
    <source>
        <dbReference type="EMBL" id="TKB48460.1"/>
    </source>
</evidence>
<dbReference type="AlphaFoldDB" id="A0A4U1BEP3"/>
<dbReference type="EC" id="2.7.7.65" evidence="1"/>
<sequence>MPLQPFTLLLILLLAFSAGASEPANPLGAAEVDDSLLELEQLARAQPSLALTRAEKLLDRFNYLKPPQLCKALQLAALSHLGLGENHNAKRRAKRAATCAEELGLYGELVYDLKLEAIASHQLMEEVDAFGVYLKALKYLDRVEDPQRKSDVLMSVANVYISIGDPDQALFYAERARAILKDQPTGKCGQALLLLSIRQMRGYRAEIEFAQEELKQSCLSIDNAYMKIAALIQLGQSHVDIGNDQRALEALDRAWTLQQEGNIELNQGALFHKKAQVLVNMKRFDEAQQVIEEFFNRFSGSYTAAMVESFESVQADVDMATGRYQSAAEHYRKALMAQKEAAEKSNDITLAVQKIQMDSLQQQAQVKEAQALQKAHEAELERERARSKSYIAVSAAVAFGIVGMALVNRRMGRSRKLYKDLAHYDGLTGLYSRWFWLQSAERRCQLLDPATPASVLLLRIDELRALNLEHGYSVGDAVMQRVAAELTEIKPDSALVGRTGGNQMALLLSEMSRPAATELAERIRNRIEMLPPAEMDLSRGITVTLGVCGYSRQRDLSELVLKADKALDEGRQGGGNQVFAFEGN</sequence>
<evidence type="ECO:0000256" key="3">
    <source>
        <dbReference type="SAM" id="Coils"/>
    </source>
</evidence>
<feature type="signal peptide" evidence="5">
    <location>
        <begin position="1"/>
        <end position="20"/>
    </location>
</feature>